<keyword evidence="1" id="KW-1133">Transmembrane helix</keyword>
<feature type="transmembrane region" description="Helical" evidence="1">
    <location>
        <begin position="116"/>
        <end position="135"/>
    </location>
</feature>
<gene>
    <name evidence="2" type="ORF">IN07_01795</name>
</gene>
<keyword evidence="1" id="KW-0812">Transmembrane</keyword>
<sequence length="183" mass="19359">MKSTDQAWSDDLLLALRLREVPGTRIGEVLAEVQSHVAETGEDPRQAFGDPKQYADEVAEALGLQRGRGWRHLLSGLSWAHLVVTVVIGVASFLLADSLWGLGAGDDAAFGVPSGLMAAGAVVVLAGCAAWIAAATRREPDDTVRDPRTGEDMARLGRWQLAVLIGAPVLALTLMLLGGLLTR</sequence>
<comment type="caution">
    <text evidence="2">The sequence shown here is derived from an EMBL/GenBank/DDBJ whole genome shotgun (WGS) entry which is preliminary data.</text>
</comment>
<proteinExistence type="predicted"/>
<protein>
    <submittedName>
        <fullName evidence="2">Uncharacterized protein</fullName>
    </submittedName>
</protein>
<dbReference type="OrthoDB" id="5192631at2"/>
<feature type="transmembrane region" description="Helical" evidence="1">
    <location>
        <begin position="156"/>
        <end position="181"/>
    </location>
</feature>
<keyword evidence="1" id="KW-0472">Membrane</keyword>
<dbReference type="Proteomes" id="UP000029713">
    <property type="component" value="Unassembled WGS sequence"/>
</dbReference>
<dbReference type="EMBL" id="JPMX01000006">
    <property type="protein sequence ID" value="KGH48423.1"/>
    <property type="molecule type" value="Genomic_DNA"/>
</dbReference>
<evidence type="ECO:0000313" key="3">
    <source>
        <dbReference type="Proteomes" id="UP000029713"/>
    </source>
</evidence>
<keyword evidence="3" id="KW-1185">Reference proteome</keyword>
<organism evidence="2 3">
    <name type="scientific">Modestobacter caceresii</name>
    <dbReference type="NCBI Taxonomy" id="1522368"/>
    <lineage>
        <taxon>Bacteria</taxon>
        <taxon>Bacillati</taxon>
        <taxon>Actinomycetota</taxon>
        <taxon>Actinomycetes</taxon>
        <taxon>Geodermatophilales</taxon>
        <taxon>Geodermatophilaceae</taxon>
        <taxon>Modestobacter</taxon>
    </lineage>
</organism>
<dbReference type="Pfam" id="PF22564">
    <property type="entry name" value="HAAS"/>
    <property type="match status" value="1"/>
</dbReference>
<reference evidence="2 3" key="1">
    <citation type="submission" date="2014-07" db="EMBL/GenBank/DDBJ databases">
        <title>Biosystematic studies on Modestobacter strains isolated from extreme hyper-arid desert soil and from historic building.</title>
        <authorList>
            <person name="Bukarasam K."/>
            <person name="Bull A."/>
            <person name="Girard G."/>
            <person name="van Wezel G."/>
            <person name="Goodfellow M."/>
        </authorList>
    </citation>
    <scope>NUCLEOTIDE SEQUENCE [LARGE SCALE GENOMIC DNA]</scope>
    <source>
        <strain evidence="2 3">KNN45-2b</strain>
    </source>
</reference>
<dbReference type="STRING" id="1522368.IN07_01795"/>
<feature type="transmembrane region" description="Helical" evidence="1">
    <location>
        <begin position="73"/>
        <end position="96"/>
    </location>
</feature>
<accession>A0A098YC65</accession>
<evidence type="ECO:0000256" key="1">
    <source>
        <dbReference type="SAM" id="Phobius"/>
    </source>
</evidence>
<evidence type="ECO:0000313" key="2">
    <source>
        <dbReference type="EMBL" id="KGH48423.1"/>
    </source>
</evidence>
<dbReference type="AlphaFoldDB" id="A0A098YC65"/>
<name>A0A098YC65_9ACTN</name>
<dbReference type="RefSeq" id="WP_036332999.1">
    <property type="nucleotide sequence ID" value="NZ_JPMX01000006.1"/>
</dbReference>